<protein>
    <submittedName>
        <fullName evidence="8">Elongation factor 1-gamma-like</fullName>
    </submittedName>
</protein>
<dbReference type="PANTHER" id="PTHR44372:SF10">
    <property type="entry name" value="TRANSLATION ELONGATION FACTOR EF1B, GAMMA CHAIN"/>
    <property type="match status" value="1"/>
</dbReference>
<reference evidence="8" key="2">
    <citation type="submission" date="2018-02" db="UniProtKB">
        <authorList>
            <consortium name="EnsemblPlants"/>
        </authorList>
    </citation>
    <scope>IDENTIFICATION</scope>
    <source>
        <strain evidence="8">Williams 82</strain>
    </source>
</reference>
<feature type="region of interest" description="Disordered" evidence="4">
    <location>
        <begin position="101"/>
        <end position="156"/>
    </location>
</feature>
<dbReference type="Pfam" id="PF00647">
    <property type="entry name" value="EF1G"/>
    <property type="match status" value="1"/>
</dbReference>
<evidence type="ECO:0000313" key="8">
    <source>
        <dbReference type="EnsemblPlants" id="KRH26290"/>
    </source>
</evidence>
<dbReference type="AlphaFoldDB" id="I1LTA5"/>
<dbReference type="Gramene" id="KRH26290">
    <property type="protein sequence ID" value="KRH26290"/>
    <property type="gene ID" value="GLYMA_12G165500"/>
</dbReference>
<keyword evidence="9" id="KW-1185">Reference proteome</keyword>
<dbReference type="SMART" id="SM01183">
    <property type="entry name" value="EF1G"/>
    <property type="match status" value="1"/>
</dbReference>
<dbReference type="Pfam" id="PF00043">
    <property type="entry name" value="GST_C"/>
    <property type="match status" value="1"/>
</dbReference>
<reference evidence="7 8" key="1">
    <citation type="journal article" date="2010" name="Nature">
        <title>Genome sequence of the palaeopolyploid soybean.</title>
        <authorList>
            <person name="Schmutz J."/>
            <person name="Cannon S.B."/>
            <person name="Schlueter J."/>
            <person name="Ma J."/>
            <person name="Mitros T."/>
            <person name="Nelson W."/>
            <person name="Hyten D.L."/>
            <person name="Song Q."/>
            <person name="Thelen J.J."/>
            <person name="Cheng J."/>
            <person name="Xu D."/>
            <person name="Hellsten U."/>
            <person name="May G.D."/>
            <person name="Yu Y."/>
            <person name="Sakurai T."/>
            <person name="Umezawa T."/>
            <person name="Bhattacharyya M.K."/>
            <person name="Sandhu D."/>
            <person name="Valliyodan B."/>
            <person name="Lindquist E."/>
            <person name="Peto M."/>
            <person name="Grant D."/>
            <person name="Shu S."/>
            <person name="Goodstein D."/>
            <person name="Barry K."/>
            <person name="Futrell-Griggs M."/>
            <person name="Abernathy B."/>
            <person name="Du J."/>
            <person name="Tian Z."/>
            <person name="Zhu L."/>
            <person name="Gill N."/>
            <person name="Joshi T."/>
            <person name="Libault M."/>
            <person name="Sethuraman A."/>
            <person name="Zhang X.-C."/>
            <person name="Shinozaki K."/>
            <person name="Nguyen H.T."/>
            <person name="Wing R.A."/>
            <person name="Cregan P."/>
            <person name="Specht J."/>
            <person name="Grimwood J."/>
            <person name="Rokhsar D."/>
            <person name="Stacey G."/>
            <person name="Shoemaker R.C."/>
            <person name="Jackson S.A."/>
        </authorList>
    </citation>
    <scope>NUCLEOTIDE SEQUENCE [LARGE SCALE GENOMIC DNA]</scope>
    <source>
        <strain evidence="8">cv. Williams 82</strain>
        <tissue evidence="7">Callus</tissue>
    </source>
</reference>
<dbReference type="EnsemblPlants" id="KRH26290">
    <property type="protein sequence ID" value="KRH26290"/>
    <property type="gene ID" value="GLYMA_12G165500"/>
</dbReference>
<keyword evidence="1 3" id="KW-0251">Elongation factor</keyword>
<dbReference type="InterPro" id="IPR036282">
    <property type="entry name" value="Glutathione-S-Trfase_C_sf"/>
</dbReference>
<reference evidence="7" key="3">
    <citation type="submission" date="2018-07" db="EMBL/GenBank/DDBJ databases">
        <title>WGS assembly of Glycine max.</title>
        <authorList>
            <person name="Schmutz J."/>
            <person name="Cannon S."/>
            <person name="Schlueter J."/>
            <person name="Ma J."/>
            <person name="Mitros T."/>
            <person name="Nelson W."/>
            <person name="Hyten D."/>
            <person name="Song Q."/>
            <person name="Thelen J."/>
            <person name="Cheng J."/>
            <person name="Xu D."/>
            <person name="Hellsten U."/>
            <person name="May G."/>
            <person name="Yu Y."/>
            <person name="Sakurai T."/>
            <person name="Umezawa T."/>
            <person name="Bhattacharyya M."/>
            <person name="Sandhu D."/>
            <person name="Valliyodan B."/>
            <person name="Lindquist E."/>
            <person name="Peto M."/>
            <person name="Grant D."/>
            <person name="Shu S."/>
            <person name="Goodstein D."/>
            <person name="Barry K."/>
            <person name="Futrell-Griggs M."/>
            <person name="Abernathy B."/>
            <person name="Du J."/>
            <person name="Tian Z."/>
            <person name="Zhu L."/>
            <person name="Gill N."/>
            <person name="Joshi T."/>
            <person name="Libault M."/>
            <person name="Sethuraman A."/>
            <person name="Zhang X."/>
            <person name="Shinozaki K."/>
            <person name="Nguyen H."/>
            <person name="Wing R."/>
            <person name="Cregan P."/>
            <person name="Specht J."/>
            <person name="Grimwood J."/>
            <person name="Rokhsar D."/>
            <person name="Stacey G."/>
            <person name="Shoemaker R."/>
            <person name="Jackson S."/>
        </authorList>
    </citation>
    <scope>NUCLEOTIDE SEQUENCE</scope>
    <source>
        <tissue evidence="7">Callus</tissue>
    </source>
</reference>
<dbReference type="PROSITE" id="PS50040">
    <property type="entry name" value="EF1G_C"/>
    <property type="match status" value="1"/>
</dbReference>
<evidence type="ECO:0000313" key="9">
    <source>
        <dbReference type="Proteomes" id="UP000008827"/>
    </source>
</evidence>
<dbReference type="PANTHER" id="PTHR44372">
    <property type="entry name" value="ELONGATION FACTOR 1-GAMMA 1-RELATED"/>
    <property type="match status" value="1"/>
</dbReference>
<dbReference type="FunFam" id="3.30.70.1010:FF:000001">
    <property type="entry name" value="Elongation factor 1-gamma 1"/>
    <property type="match status" value="1"/>
</dbReference>
<name>I1LTA5_SOYBN</name>
<accession>I1LTA5</accession>
<evidence type="ECO:0000256" key="4">
    <source>
        <dbReference type="SAM" id="MobiDB-lite"/>
    </source>
</evidence>
<evidence type="ECO:0000256" key="2">
    <source>
        <dbReference type="ARBA" id="ARBA00022917"/>
    </source>
</evidence>
<sequence>MKLLLPRLGFAPYLPPVEEGANSALKRAFEALNTHLASNTYLVGHSVTLADIITTCNLYLGFSQLLVKSFTSEFPHVERYFWTLVNQPNFRKILGQVKQTEAVPPIPSAKKPSQSKESKPKPKDEPKKVAKPEPKEVAEPEEEAPKPKPKNPLDLLPPSKMILDEWKRLYSNTKTNFREVAIKGFWDMYDPEGYSLWFCDYKYNDENSVSFVTLNKVGGFLQRMDLARKYAFGKMLVIGSQAPFKVKGLWLFRGQEIPQFVIDECYDMELYDWTKVDISDETQKERVNQMIEDYEPFEGEPLLDAKCFK</sequence>
<feature type="domain" description="GST C-terminal" evidence="6">
    <location>
        <begin position="1"/>
        <end position="106"/>
    </location>
</feature>
<feature type="compositionally biased region" description="Basic and acidic residues" evidence="4">
    <location>
        <begin position="114"/>
        <end position="146"/>
    </location>
</feature>
<dbReference type="GO" id="GO:0003746">
    <property type="term" value="F:translation elongation factor activity"/>
    <property type="evidence" value="ECO:0007669"/>
    <property type="project" value="UniProtKB-UniRule"/>
</dbReference>
<dbReference type="EMBL" id="CM000845">
    <property type="protein sequence ID" value="KRH26290.1"/>
    <property type="molecule type" value="Genomic_DNA"/>
</dbReference>
<gene>
    <name evidence="8" type="primary">EF1BGAMMA2</name>
    <name evidence="7" type="ORF">GLYMA_12G165500</name>
</gene>
<dbReference type="InterPro" id="IPR036433">
    <property type="entry name" value="EF1B_G_C_sf"/>
</dbReference>
<dbReference type="ExpressionAtlas" id="I1LTA5">
    <property type="expression patterns" value="baseline and differential"/>
</dbReference>
<keyword evidence="2 3" id="KW-0648">Protein biosynthesis</keyword>
<evidence type="ECO:0000256" key="1">
    <source>
        <dbReference type="ARBA" id="ARBA00022768"/>
    </source>
</evidence>
<evidence type="ECO:0000259" key="6">
    <source>
        <dbReference type="PROSITE" id="PS50405"/>
    </source>
</evidence>
<dbReference type="CDD" id="cd03181">
    <property type="entry name" value="GST_C_EF1Bgamma_like"/>
    <property type="match status" value="1"/>
</dbReference>
<dbReference type="InterPro" id="IPR001662">
    <property type="entry name" value="EF1B_G_C"/>
</dbReference>
<dbReference type="SMR" id="I1LTA5"/>
<evidence type="ECO:0000313" key="7">
    <source>
        <dbReference type="EMBL" id="KRH26290.1"/>
    </source>
</evidence>
<dbReference type="Proteomes" id="UP000008827">
    <property type="component" value="Chromosome 12"/>
</dbReference>
<dbReference type="SUPFAM" id="SSF47616">
    <property type="entry name" value="GST C-terminal domain-like"/>
    <property type="match status" value="1"/>
</dbReference>
<dbReference type="HOGENOM" id="CLU_011226_3_0_1"/>
<dbReference type="Gene3D" id="1.20.1050.10">
    <property type="match status" value="1"/>
</dbReference>
<evidence type="ECO:0000256" key="3">
    <source>
        <dbReference type="PROSITE-ProRule" id="PRU00519"/>
    </source>
</evidence>
<dbReference type="InterPro" id="IPR044628">
    <property type="entry name" value="EF-1-gamma_plant"/>
</dbReference>
<proteinExistence type="predicted"/>
<organism evidence="8">
    <name type="scientific">Glycine max</name>
    <name type="common">Soybean</name>
    <name type="synonym">Glycine hispida</name>
    <dbReference type="NCBI Taxonomy" id="3847"/>
    <lineage>
        <taxon>Eukaryota</taxon>
        <taxon>Viridiplantae</taxon>
        <taxon>Streptophyta</taxon>
        <taxon>Embryophyta</taxon>
        <taxon>Tracheophyta</taxon>
        <taxon>Spermatophyta</taxon>
        <taxon>Magnoliopsida</taxon>
        <taxon>eudicotyledons</taxon>
        <taxon>Gunneridae</taxon>
        <taxon>Pentapetalae</taxon>
        <taxon>rosids</taxon>
        <taxon>fabids</taxon>
        <taxon>Fabales</taxon>
        <taxon>Fabaceae</taxon>
        <taxon>Papilionoideae</taxon>
        <taxon>50 kb inversion clade</taxon>
        <taxon>NPAAA clade</taxon>
        <taxon>indigoferoid/millettioid clade</taxon>
        <taxon>Phaseoleae</taxon>
        <taxon>Glycine</taxon>
        <taxon>Glycine subgen. Soja</taxon>
    </lineage>
</organism>
<dbReference type="InterPro" id="IPR010987">
    <property type="entry name" value="Glutathione-S-Trfase_C-like"/>
</dbReference>
<dbReference type="Gene3D" id="3.30.70.1010">
    <property type="entry name" value="Translation elongation factor EF1B, gamma chain, conserved domain"/>
    <property type="match status" value="1"/>
</dbReference>
<dbReference type="SUPFAM" id="SSF89942">
    <property type="entry name" value="eEF1-gamma domain"/>
    <property type="match status" value="1"/>
</dbReference>
<dbReference type="InterPro" id="IPR004046">
    <property type="entry name" value="GST_C"/>
</dbReference>
<dbReference type="PROSITE" id="PS50405">
    <property type="entry name" value="GST_CTER"/>
    <property type="match status" value="1"/>
</dbReference>
<evidence type="ECO:0000259" key="5">
    <source>
        <dbReference type="PROSITE" id="PS50040"/>
    </source>
</evidence>
<dbReference type="GO" id="GO:0004364">
    <property type="term" value="F:glutathione transferase activity"/>
    <property type="evidence" value="ECO:0007669"/>
    <property type="project" value="InterPro"/>
</dbReference>
<feature type="domain" description="EF-1-gamma C-terminal" evidence="5">
    <location>
        <begin position="149"/>
        <end position="309"/>
    </location>
</feature>